<sequence>MPRTTAAKSRRRFAFEPLEARCLLAGTAVGDAQFVLYDQAAIGTLATEFSRGVETVDAVGVAVAADEPRFGPALTYANELEWRSSGVGLGVTGLASVIGSGWDHDGQTPLAVANVHSVSRVKIYRGESFELVGEFSYESLGASLPDGIDARYVPRAAVVHHGLIVIALERSEFVDGAYRPVGMAFVYSQDYGASLNLVDQVGGGVVVPPLADGVATDVVRGQVWSFSNPFPVDSYEDTEAAWFPWADYLRGYDSPLGGQVGLFRADRSAETGEWVVSPNRVVYEDWTEGPNVNWHAHTAAITTGGVISHWGDTDEINHTIFHALDLENYQTSSIVSEVVYGGADANQVVAKGAPQPVSAAPAPSHGEHLAAGDLTQELVMRFGALETAEEFFSIEGLITRPGRRPLGTKYRAEAPLHLHWQQGVGYVLGKSYFSPDGSTWTKVNAAASGKEFIWLYGDRIISPSGDNEFLFADLPEIETIRPMQLASGGKNELAPALEMQTAPGTGNSLRQVEYSDSLWRYTDDGAALDVQAPAPPFLSAAPVYEVTLGEQSNALGAWWLTPSGQPLDGSERYVLEQWVANLGDQTASLMASVGVPGYGGQSYNGEVGYQVATTLDWTPLGVSGGTPSGEDGRFATRLFTFDPNPGARYLVATPYFGVSPDTTYPLAPQATGANEAAAITGLSLSDELSFGLMVQLPEHAVQKYNGQMPIASFTGEGGDRVDISYEYRRYSTGNSNNATVDVEVYDDGELVFSYETTGEFLRGDVMEIVFSANGYRAQVASRINSTDVDQDIVYTELDLQLNEFKWSSADGQTVSSINPILAVFDDAMWSDAQQLDWLASGLTDKALFQSHAGAGDYNRDGVVDGADYNVWLDSMPEAVPGTPGDANLDGLVDDADATLWADSYGQAGAGLAADFNSDGRVDGADFTIWADAAKPLLPWTGADGNGDRRVDLADHQVWVDNYGHSYATIESLRAAASTISPATVESSAIVPFQTGPATTDEDSPVSPTARSAIETEAAAVVSLATRERGAAVTQSVTPSFIAEASDAQSLLLLEAAVAASTAAYGVESLESDFLSSEPPGEPDDLLPWTVDEAMVGWLRAV</sequence>
<evidence type="ECO:0000313" key="1">
    <source>
        <dbReference type="EMBL" id="TWT87627.1"/>
    </source>
</evidence>
<dbReference type="InterPro" id="IPR018247">
    <property type="entry name" value="EF_Hand_1_Ca_BS"/>
</dbReference>
<accession>A0A5C5ZKQ2</accession>
<dbReference type="Proteomes" id="UP000315440">
    <property type="component" value="Unassembled WGS sequence"/>
</dbReference>
<organism evidence="1 2">
    <name type="scientific">Pseudobythopirellula maris</name>
    <dbReference type="NCBI Taxonomy" id="2527991"/>
    <lineage>
        <taxon>Bacteria</taxon>
        <taxon>Pseudomonadati</taxon>
        <taxon>Planctomycetota</taxon>
        <taxon>Planctomycetia</taxon>
        <taxon>Pirellulales</taxon>
        <taxon>Lacipirellulaceae</taxon>
        <taxon>Pseudobythopirellula</taxon>
    </lineage>
</organism>
<protein>
    <submittedName>
        <fullName evidence="1">Uncharacterized protein</fullName>
    </submittedName>
</protein>
<dbReference type="Gene3D" id="1.10.1330.10">
    <property type="entry name" value="Dockerin domain"/>
    <property type="match status" value="1"/>
</dbReference>
<dbReference type="AlphaFoldDB" id="A0A5C5ZKQ2"/>
<comment type="caution">
    <text evidence="1">The sequence shown here is derived from an EMBL/GenBank/DDBJ whole genome shotgun (WGS) entry which is preliminary data.</text>
</comment>
<dbReference type="EMBL" id="SJPQ01000003">
    <property type="protein sequence ID" value="TWT87627.1"/>
    <property type="molecule type" value="Genomic_DNA"/>
</dbReference>
<name>A0A5C5ZKQ2_9BACT</name>
<dbReference type="PROSITE" id="PS00018">
    <property type="entry name" value="EF_HAND_1"/>
    <property type="match status" value="2"/>
</dbReference>
<dbReference type="SUPFAM" id="SSF63446">
    <property type="entry name" value="Type I dockerin domain"/>
    <property type="match status" value="1"/>
</dbReference>
<dbReference type="InterPro" id="IPR036439">
    <property type="entry name" value="Dockerin_dom_sf"/>
</dbReference>
<proteinExistence type="predicted"/>
<reference evidence="1 2" key="1">
    <citation type="submission" date="2019-02" db="EMBL/GenBank/DDBJ databases">
        <title>Deep-cultivation of Planctomycetes and their phenomic and genomic characterization uncovers novel biology.</title>
        <authorList>
            <person name="Wiegand S."/>
            <person name="Jogler M."/>
            <person name="Boedeker C."/>
            <person name="Pinto D."/>
            <person name="Vollmers J."/>
            <person name="Rivas-Marin E."/>
            <person name="Kohn T."/>
            <person name="Peeters S.H."/>
            <person name="Heuer A."/>
            <person name="Rast P."/>
            <person name="Oberbeckmann S."/>
            <person name="Bunk B."/>
            <person name="Jeske O."/>
            <person name="Meyerdierks A."/>
            <person name="Storesund J.E."/>
            <person name="Kallscheuer N."/>
            <person name="Luecker S."/>
            <person name="Lage O.M."/>
            <person name="Pohl T."/>
            <person name="Merkel B.J."/>
            <person name="Hornburger P."/>
            <person name="Mueller R.-W."/>
            <person name="Bruemmer F."/>
            <person name="Labrenz M."/>
            <person name="Spormann A.M."/>
            <person name="Op Den Camp H."/>
            <person name="Overmann J."/>
            <person name="Amann R."/>
            <person name="Jetten M.S.M."/>
            <person name="Mascher T."/>
            <person name="Medema M.H."/>
            <person name="Devos D.P."/>
            <person name="Kaster A.-K."/>
            <person name="Ovreas L."/>
            <person name="Rohde M."/>
            <person name="Galperin M.Y."/>
            <person name="Jogler C."/>
        </authorList>
    </citation>
    <scope>NUCLEOTIDE SEQUENCE [LARGE SCALE GENOMIC DNA]</scope>
    <source>
        <strain evidence="1 2">Mal64</strain>
    </source>
</reference>
<keyword evidence="2" id="KW-1185">Reference proteome</keyword>
<gene>
    <name evidence="1" type="ORF">Mal64_31690</name>
</gene>
<dbReference type="GO" id="GO:0000272">
    <property type="term" value="P:polysaccharide catabolic process"/>
    <property type="evidence" value="ECO:0007669"/>
    <property type="project" value="InterPro"/>
</dbReference>
<evidence type="ECO:0000313" key="2">
    <source>
        <dbReference type="Proteomes" id="UP000315440"/>
    </source>
</evidence>